<keyword evidence="3 6" id="KW-0812">Transmembrane</keyword>
<dbReference type="PANTHER" id="PTHR30572:SF18">
    <property type="entry name" value="ABC-TYPE MACROLIDE FAMILY EXPORT SYSTEM PERMEASE COMPONENT 2"/>
    <property type="match status" value="1"/>
</dbReference>
<evidence type="ECO:0000259" key="7">
    <source>
        <dbReference type="Pfam" id="PF02687"/>
    </source>
</evidence>
<dbReference type="Pfam" id="PF12704">
    <property type="entry name" value="MacB_PCD"/>
    <property type="match status" value="2"/>
</dbReference>
<dbReference type="Proteomes" id="UP000256779">
    <property type="component" value="Unassembled WGS sequence"/>
</dbReference>
<keyword evidence="4 6" id="KW-1133">Transmembrane helix</keyword>
<evidence type="ECO:0000256" key="4">
    <source>
        <dbReference type="ARBA" id="ARBA00022989"/>
    </source>
</evidence>
<evidence type="ECO:0000256" key="5">
    <source>
        <dbReference type="ARBA" id="ARBA00023136"/>
    </source>
</evidence>
<name>A0A3D9L3J9_MARFU</name>
<dbReference type="RefSeq" id="WP_115867793.1">
    <property type="nucleotide sequence ID" value="NZ_QREG01000007.1"/>
</dbReference>
<feature type="transmembrane region" description="Helical" evidence="6">
    <location>
        <begin position="374"/>
        <end position="395"/>
    </location>
</feature>
<feature type="transmembrane region" description="Helical" evidence="6">
    <location>
        <begin position="466"/>
        <end position="493"/>
    </location>
</feature>
<comment type="subcellular location">
    <subcellularLocation>
        <location evidence="1">Cell membrane</location>
        <topology evidence="1">Multi-pass membrane protein</topology>
    </subcellularLocation>
</comment>
<feature type="transmembrane region" description="Helical" evidence="6">
    <location>
        <begin position="91"/>
        <end position="114"/>
    </location>
</feature>
<feature type="transmembrane region" description="Helical" evidence="6">
    <location>
        <begin position="424"/>
        <end position="446"/>
    </location>
</feature>
<feature type="domain" description="MacB-like periplasmic core" evidence="8">
    <location>
        <begin position="97"/>
        <end position="318"/>
    </location>
</feature>
<dbReference type="InterPro" id="IPR050250">
    <property type="entry name" value="Macrolide_Exporter_MacB"/>
</dbReference>
<dbReference type="PANTHER" id="PTHR30572">
    <property type="entry name" value="MEMBRANE COMPONENT OF TRANSPORTER-RELATED"/>
    <property type="match status" value="1"/>
</dbReference>
<keyword evidence="10" id="KW-1185">Reference proteome</keyword>
<evidence type="ECO:0000313" key="10">
    <source>
        <dbReference type="Proteomes" id="UP000256779"/>
    </source>
</evidence>
<feature type="domain" description="ABC3 transporter permease C-terminal" evidence="7">
    <location>
        <begin position="379"/>
        <end position="490"/>
    </location>
</feature>
<dbReference type="NCBIfam" id="NF038404">
    <property type="entry name" value="perm_prefix_2"/>
    <property type="match status" value="1"/>
</dbReference>
<dbReference type="GO" id="GO:0022857">
    <property type="term" value="F:transmembrane transporter activity"/>
    <property type="evidence" value="ECO:0007669"/>
    <property type="project" value="TreeGrafter"/>
</dbReference>
<proteinExistence type="predicted"/>
<evidence type="ECO:0000256" key="2">
    <source>
        <dbReference type="ARBA" id="ARBA00022475"/>
    </source>
</evidence>
<dbReference type="OrthoDB" id="8740261at2"/>
<dbReference type="InterPro" id="IPR003838">
    <property type="entry name" value="ABC3_permease_C"/>
</dbReference>
<evidence type="ECO:0000259" key="8">
    <source>
        <dbReference type="Pfam" id="PF12704"/>
    </source>
</evidence>
<dbReference type="Pfam" id="PF02687">
    <property type="entry name" value="FtsX"/>
    <property type="match status" value="2"/>
</dbReference>
<accession>A0A3D9L3J9</accession>
<feature type="transmembrane region" description="Helical" evidence="6">
    <location>
        <begin position="759"/>
        <end position="783"/>
    </location>
</feature>
<feature type="domain" description="ABC3 transporter permease C-terminal" evidence="7">
    <location>
        <begin position="762"/>
        <end position="862"/>
    </location>
</feature>
<dbReference type="InterPro" id="IPR025857">
    <property type="entry name" value="MacB_PCD"/>
</dbReference>
<comment type="caution">
    <text evidence="9">The sequence shown here is derived from an EMBL/GenBank/DDBJ whole genome shotgun (WGS) entry which is preliminary data.</text>
</comment>
<feature type="transmembrane region" description="Helical" evidence="6">
    <location>
        <begin position="847"/>
        <end position="868"/>
    </location>
</feature>
<feature type="transmembrane region" description="Helical" evidence="6">
    <location>
        <begin position="803"/>
        <end position="827"/>
    </location>
</feature>
<evidence type="ECO:0000313" key="9">
    <source>
        <dbReference type="EMBL" id="RED99770.1"/>
    </source>
</evidence>
<feature type="domain" description="MacB-like periplasmic core" evidence="8">
    <location>
        <begin position="583"/>
        <end position="714"/>
    </location>
</feature>
<evidence type="ECO:0000256" key="3">
    <source>
        <dbReference type="ARBA" id="ARBA00022692"/>
    </source>
</evidence>
<protein>
    <submittedName>
        <fullName evidence="9">Putative ABC transport system permease protein</fullName>
    </submittedName>
</protein>
<evidence type="ECO:0000256" key="1">
    <source>
        <dbReference type="ARBA" id="ARBA00004651"/>
    </source>
</evidence>
<dbReference type="GO" id="GO:0005886">
    <property type="term" value="C:plasma membrane"/>
    <property type="evidence" value="ECO:0007669"/>
    <property type="project" value="UniProtKB-SubCell"/>
</dbReference>
<evidence type="ECO:0000256" key="6">
    <source>
        <dbReference type="SAM" id="Phobius"/>
    </source>
</evidence>
<feature type="transmembrane region" description="Helical" evidence="6">
    <location>
        <begin position="514"/>
        <end position="535"/>
    </location>
</feature>
<keyword evidence="5 6" id="KW-0472">Membrane</keyword>
<dbReference type="EMBL" id="QREG01000007">
    <property type="protein sequence ID" value="RED99770.1"/>
    <property type="molecule type" value="Genomic_DNA"/>
</dbReference>
<reference evidence="9 10" key="1">
    <citation type="submission" date="2018-07" db="EMBL/GenBank/DDBJ databases">
        <title>Genomic Encyclopedia of Type Strains, Phase IV (KMG-IV): sequencing the most valuable type-strain genomes for metagenomic binning, comparative biology and taxonomic classification.</title>
        <authorList>
            <person name="Goeker M."/>
        </authorList>
    </citation>
    <scope>NUCLEOTIDE SEQUENCE [LARGE SCALE GENOMIC DNA]</scope>
    <source>
        <strain evidence="9 10">DSM 4134</strain>
    </source>
</reference>
<dbReference type="AlphaFoldDB" id="A0A3D9L3J9"/>
<gene>
    <name evidence="9" type="ORF">C7460_10752</name>
</gene>
<keyword evidence="2" id="KW-1003">Cell membrane</keyword>
<dbReference type="InterPro" id="IPR047699">
    <property type="entry name" value="Permease_put_prefix"/>
</dbReference>
<organism evidence="9 10">
    <name type="scientific">Marinoscillum furvescens DSM 4134</name>
    <dbReference type="NCBI Taxonomy" id="1122208"/>
    <lineage>
        <taxon>Bacteria</taxon>
        <taxon>Pseudomonadati</taxon>
        <taxon>Bacteroidota</taxon>
        <taxon>Cytophagia</taxon>
        <taxon>Cytophagales</taxon>
        <taxon>Reichenbachiellaceae</taxon>
        <taxon>Marinoscillum</taxon>
    </lineage>
</organism>
<sequence>MSKVSPPKYAEKLLEWVLHDELAEEVLGDLEEQFYAHADRKGLRRAKRNYWYQTWNYLRPFALKPTKLTNHFSMYRHYFKLSWRALKRQRLYSSIKIGGFALGIAATIFIALFIQEEVSYDQHYKDQDRIFRMINVVDAPDEKSKWSHLQAPIKAVLDSDIPQIEQSARFIAFNWYNAGDNQFRPQGTTQSVYEKGFAYADPELLEILEVPFIYGNATTALAQPNSIVLSKEKADSYFPNQDPVGLQVILNEEEDNAYTIGGVMDIVANTHLQADFLLTLKGKEFWPGEQTSWDSWNYSTYVKLVPGADRQQVEQNLLAIRDTHMAATLSDNGGESAFDLQAHFRFLLQPVNEIYLTPAEELHDSLLHGDRKTVWLFGCVALFILLLACVNFINLSTAKSAMRAKEVGMLKVVGSFRSDLIRQFLAESVLFCVIAFGFALALVALLMPYFNILTGKTLELPWLDFWFLPGFGVLILLVGVISGIYPAFYLSAFRPAEVLKGTVTKGKKSSRLRSGLVVFQFATTIVLIICTVITYRQMDFILNKKLGFEKDRVVLLYGSNTLEEGQQALKDELKRLSHVEQATISEFIPITGATRDQNGFWLAGRRELDKSVGAQKWRVDEDYLQTMGMKLVQGRNFSEAFASDSSAVIINEAMAREFGLDDPLGAKIVNSFEPAYHVIGVVEDFHFESMKGEIRPLCLVLGGEGILMPLRLAGSDVASAMHAVEHVWDQFLPNQAIRYRFMDQEYAHMYDMVQRTSRVFTVFSVLAIIVACLGLFALSAFMVEQRSKEVSIRKVLGASLMQIFGLLTFNFLRLVVLSLVVAIPLGWYLMREWLDTFVYRVTITWDVYVLAGLIALAVALITISGESLKAGVDNPAKRLRSE</sequence>